<dbReference type="PANTHER" id="PTHR24050">
    <property type="entry name" value="PA14 DOMAIN-CONTAINING PROTEIN"/>
    <property type="match status" value="1"/>
</dbReference>
<evidence type="ECO:0000256" key="16">
    <source>
        <dbReference type="ARBA" id="ARBA00023180"/>
    </source>
</evidence>
<organism evidence="21 22">
    <name type="scientific">Operophtera brumata</name>
    <name type="common">Winter moth</name>
    <name type="synonym">Phalaena brumata</name>
    <dbReference type="NCBI Taxonomy" id="104452"/>
    <lineage>
        <taxon>Eukaryota</taxon>
        <taxon>Metazoa</taxon>
        <taxon>Ecdysozoa</taxon>
        <taxon>Arthropoda</taxon>
        <taxon>Hexapoda</taxon>
        <taxon>Insecta</taxon>
        <taxon>Pterygota</taxon>
        <taxon>Neoptera</taxon>
        <taxon>Endopterygota</taxon>
        <taxon>Lepidoptera</taxon>
        <taxon>Glossata</taxon>
        <taxon>Ditrysia</taxon>
        <taxon>Geometroidea</taxon>
        <taxon>Geometridae</taxon>
        <taxon>Larentiinae</taxon>
        <taxon>Operophtera</taxon>
    </lineage>
</organism>
<evidence type="ECO:0000256" key="18">
    <source>
        <dbReference type="SAM" id="MobiDB-lite"/>
    </source>
</evidence>
<dbReference type="InterPro" id="IPR018097">
    <property type="entry name" value="EGF_Ca-bd_CS"/>
</dbReference>
<dbReference type="Proteomes" id="UP000037510">
    <property type="component" value="Unassembled WGS sequence"/>
</dbReference>
<keyword evidence="16" id="KW-0325">Glycoprotein</keyword>
<evidence type="ECO:0000256" key="12">
    <source>
        <dbReference type="ARBA" id="ARBA00022989"/>
    </source>
</evidence>
<evidence type="ECO:0000256" key="9">
    <source>
        <dbReference type="ARBA" id="ARBA00022729"/>
    </source>
</evidence>
<feature type="region of interest" description="Disordered" evidence="18">
    <location>
        <begin position="123"/>
        <end position="147"/>
    </location>
</feature>
<keyword evidence="5" id="KW-0272">Extracellular matrix</keyword>
<dbReference type="InterPro" id="IPR000152">
    <property type="entry name" value="EGF-type_Asp/Asn_hydroxyl_site"/>
</dbReference>
<feature type="region of interest" description="Disordered" evidence="18">
    <location>
        <begin position="197"/>
        <end position="391"/>
    </location>
</feature>
<dbReference type="AlphaFoldDB" id="A0A0L7LSY0"/>
<dbReference type="PROSITE" id="PS01187">
    <property type="entry name" value="EGF_CA"/>
    <property type="match status" value="3"/>
</dbReference>
<dbReference type="InterPro" id="IPR009030">
    <property type="entry name" value="Growth_fac_rcpt_cys_sf"/>
</dbReference>
<comment type="caution">
    <text evidence="21">The sequence shown here is derived from an EMBL/GenBank/DDBJ whole genome shotgun (WGS) entry which is preliminary data.</text>
</comment>
<dbReference type="SMART" id="SM00179">
    <property type="entry name" value="EGF_CA"/>
    <property type="match status" value="6"/>
</dbReference>
<evidence type="ECO:0000313" key="22">
    <source>
        <dbReference type="Proteomes" id="UP000037510"/>
    </source>
</evidence>
<keyword evidence="11" id="KW-0106">Calcium</keyword>
<dbReference type="Pfam" id="PF07645">
    <property type="entry name" value="EGF_CA"/>
    <property type="match status" value="3"/>
</dbReference>
<dbReference type="STRING" id="104452.A0A0L7LSY0"/>
<dbReference type="SMART" id="SM00181">
    <property type="entry name" value="EGF"/>
    <property type="match status" value="5"/>
</dbReference>
<evidence type="ECO:0000256" key="4">
    <source>
        <dbReference type="ARBA" id="ARBA00022525"/>
    </source>
</evidence>
<dbReference type="PROSITE" id="PS50026">
    <property type="entry name" value="EGF_3"/>
    <property type="match status" value="1"/>
</dbReference>
<keyword evidence="22" id="KW-1185">Reference proteome</keyword>
<feature type="compositionally biased region" description="Pro residues" evidence="18">
    <location>
        <begin position="216"/>
        <end position="234"/>
    </location>
</feature>
<sequence length="730" mass="80443">MKLAMGVMCLVSVGLVNETTTEKKVLTTTEKPKDSCKKDSCAHNCDDADGVVRCSCREGFRLQADKKSCNDINECAEAQDDLCIAEDTVCHNIPGAFKCVPIKKRDLGYKCNGKPGKPFEELVPGINPGGSRVTEPPSPDLETPKNDICPPGFRAGADDECDDDCQRLSQYCINTHGSFFCQDHVSKRCAPGFKVNSGTGVCEDPTNEVIQTTPKPTTPKPTTPKPTTPKPTTPKPTTTSTTTPKPTTYTTVNPRPTYPPRTTPKPTRRPYSPYQAPESTPTRPEDRRPVYNPYGANIPEDPRRPEEKPRQPEDPIDNDPRRPEDPSRPTNPSRPDPRPRRPPGRRPPYRRPTTTTEPPTTTTVAPGFDPNDVHCLYVPVQPPRQPADPGSNVITVGSQYGQRGPWSPRPSYSRTGSGDVLASCPWGYKLTPEKRCYDIDECTHNSSSCGSQQTCENFYGGYSCQCPAGHKLVGQNGLCEDVDECTETPDVCEQSCANAWGGYRCYCKRGYRLASDNSRGKLCGGECVNEPGSYRCGCPSGYRLSEDQRSCIAFVRHIGLGVPTATRQLQLQLHYLRGQHLHTFGKRESPSSASTCTLLSFNDSCLFQRDQIRLALLKTLAEDYAILVDDLYGDFMQVDLFTMHGPSWTDSVVSFEMRMVRVQASRGVTPASMRCFDMRPSGNVCVISLLCSLGGPQVAELELSMSLYQRGTFAGSTVARLVVIVSEYEY</sequence>
<evidence type="ECO:0000256" key="13">
    <source>
        <dbReference type="ARBA" id="ARBA00023136"/>
    </source>
</evidence>
<dbReference type="InterPro" id="IPR000742">
    <property type="entry name" value="EGF"/>
</dbReference>
<keyword evidence="9 19" id="KW-0732">Signal</keyword>
<keyword evidence="12" id="KW-1133">Transmembrane helix</keyword>
<comment type="caution">
    <text evidence="17">Lacks conserved residue(s) required for the propagation of feature annotation.</text>
</comment>
<dbReference type="PANTHER" id="PTHR24050:SF26">
    <property type="entry name" value="FIBULIN-5"/>
    <property type="match status" value="1"/>
</dbReference>
<keyword evidence="14" id="KW-1015">Disulfide bond</keyword>
<dbReference type="Pfam" id="PF22914">
    <property type="entry name" value="Fibulin_C"/>
    <property type="match status" value="1"/>
</dbReference>
<evidence type="ECO:0000256" key="5">
    <source>
        <dbReference type="ARBA" id="ARBA00022530"/>
    </source>
</evidence>
<evidence type="ECO:0000256" key="17">
    <source>
        <dbReference type="PROSITE-ProRule" id="PRU00076"/>
    </source>
</evidence>
<evidence type="ECO:0000256" key="3">
    <source>
        <dbReference type="ARBA" id="ARBA00006127"/>
    </source>
</evidence>
<keyword evidence="6 17" id="KW-0245">EGF-like domain</keyword>
<dbReference type="InterPro" id="IPR052235">
    <property type="entry name" value="Nephronectin_domain"/>
</dbReference>
<feature type="compositionally biased region" description="Basic and acidic residues" evidence="18">
    <location>
        <begin position="300"/>
        <end position="327"/>
    </location>
</feature>
<feature type="compositionally biased region" description="Basic residues" evidence="18">
    <location>
        <begin position="340"/>
        <end position="349"/>
    </location>
</feature>
<keyword evidence="13" id="KW-0472">Membrane</keyword>
<evidence type="ECO:0000256" key="8">
    <source>
        <dbReference type="ARBA" id="ARBA00022692"/>
    </source>
</evidence>
<dbReference type="GO" id="GO:0016020">
    <property type="term" value="C:membrane"/>
    <property type="evidence" value="ECO:0007669"/>
    <property type="project" value="UniProtKB-SubCell"/>
</dbReference>
<evidence type="ECO:0000256" key="6">
    <source>
        <dbReference type="ARBA" id="ARBA00022536"/>
    </source>
</evidence>
<evidence type="ECO:0000313" key="21">
    <source>
        <dbReference type="EMBL" id="KOB78331.1"/>
    </source>
</evidence>
<dbReference type="SUPFAM" id="SSF57184">
    <property type="entry name" value="Growth factor receptor domain"/>
    <property type="match status" value="1"/>
</dbReference>
<dbReference type="SUPFAM" id="SSF57196">
    <property type="entry name" value="EGF/Laminin"/>
    <property type="match status" value="1"/>
</dbReference>
<dbReference type="PROSITE" id="PS00010">
    <property type="entry name" value="ASX_HYDROXYL"/>
    <property type="match status" value="1"/>
</dbReference>
<keyword evidence="15" id="KW-0675">Receptor</keyword>
<name>A0A0L7LSY0_OPEBR</name>
<evidence type="ECO:0000259" key="20">
    <source>
        <dbReference type="PROSITE" id="PS50026"/>
    </source>
</evidence>
<keyword evidence="7" id="KW-0254">Endocytosis</keyword>
<evidence type="ECO:0000256" key="19">
    <source>
        <dbReference type="SAM" id="SignalP"/>
    </source>
</evidence>
<dbReference type="FunFam" id="2.10.25.10:FF:000009">
    <property type="entry name" value="Low-density lipoprotein receptor isoform 1"/>
    <property type="match status" value="1"/>
</dbReference>
<dbReference type="Pfam" id="PF12662">
    <property type="entry name" value="cEGF"/>
    <property type="match status" value="2"/>
</dbReference>
<evidence type="ECO:0000256" key="15">
    <source>
        <dbReference type="ARBA" id="ARBA00023170"/>
    </source>
</evidence>
<comment type="subcellular location">
    <subcellularLocation>
        <location evidence="1">Membrane</location>
        <topology evidence="1">Single-pass type I membrane protein</topology>
    </subcellularLocation>
    <subcellularLocation>
        <location evidence="2">Secreted</location>
        <location evidence="2">Extracellular space</location>
        <location evidence="2">Extracellular matrix</location>
    </subcellularLocation>
</comment>
<keyword evidence="8" id="KW-0812">Transmembrane</keyword>
<dbReference type="GO" id="GO:0005509">
    <property type="term" value="F:calcium ion binding"/>
    <property type="evidence" value="ECO:0007669"/>
    <property type="project" value="InterPro"/>
</dbReference>
<dbReference type="EMBL" id="JTDY01000199">
    <property type="protein sequence ID" value="KOB78331.1"/>
    <property type="molecule type" value="Genomic_DNA"/>
</dbReference>
<comment type="similarity">
    <text evidence="3">Belongs to the fibulin family.</text>
</comment>
<gene>
    <name evidence="21" type="ORF">OBRU01_02587</name>
</gene>
<dbReference type="Gene3D" id="2.10.25.10">
    <property type="entry name" value="Laminin"/>
    <property type="match status" value="6"/>
</dbReference>
<evidence type="ECO:0000256" key="1">
    <source>
        <dbReference type="ARBA" id="ARBA00004479"/>
    </source>
</evidence>
<evidence type="ECO:0000256" key="14">
    <source>
        <dbReference type="ARBA" id="ARBA00023157"/>
    </source>
</evidence>
<evidence type="ECO:0000256" key="11">
    <source>
        <dbReference type="ARBA" id="ARBA00022837"/>
    </source>
</evidence>
<dbReference type="InterPro" id="IPR026823">
    <property type="entry name" value="cEGF"/>
</dbReference>
<evidence type="ECO:0000256" key="10">
    <source>
        <dbReference type="ARBA" id="ARBA00022737"/>
    </source>
</evidence>
<feature type="chain" id="PRO_5005573554" evidence="19">
    <location>
        <begin position="19"/>
        <end position="730"/>
    </location>
</feature>
<accession>A0A0L7LSY0</accession>
<feature type="domain" description="EGF-like" evidence="20">
    <location>
        <begin position="438"/>
        <end position="480"/>
    </location>
</feature>
<feature type="compositionally biased region" description="Low complexity" evidence="18">
    <location>
        <begin position="235"/>
        <end position="255"/>
    </location>
</feature>
<dbReference type="GO" id="GO:0006897">
    <property type="term" value="P:endocytosis"/>
    <property type="evidence" value="ECO:0007669"/>
    <property type="project" value="UniProtKB-KW"/>
</dbReference>
<reference evidence="21 22" key="1">
    <citation type="journal article" date="2015" name="Genome Biol. Evol.">
        <title>The genome of winter moth (Operophtera brumata) provides a genomic perspective on sexual dimorphism and phenology.</title>
        <authorList>
            <person name="Derks M.F."/>
            <person name="Smit S."/>
            <person name="Salis L."/>
            <person name="Schijlen E."/>
            <person name="Bossers A."/>
            <person name="Mateman C."/>
            <person name="Pijl A.S."/>
            <person name="de Ridder D."/>
            <person name="Groenen M.A."/>
            <person name="Visser M.E."/>
            <person name="Megens H.J."/>
        </authorList>
    </citation>
    <scope>NUCLEOTIDE SEQUENCE [LARGE SCALE GENOMIC DNA]</scope>
    <source>
        <strain evidence="21">WM2013NL</strain>
        <tissue evidence="21">Head and thorax</tissue>
    </source>
</reference>
<keyword evidence="10" id="KW-0677">Repeat</keyword>
<keyword evidence="4" id="KW-0964">Secreted</keyword>
<dbReference type="InterPro" id="IPR049883">
    <property type="entry name" value="NOTCH1_EGF-like"/>
</dbReference>
<protein>
    <submittedName>
        <fullName evidence="21">Fibulin 1</fullName>
    </submittedName>
</protein>
<feature type="signal peptide" evidence="19">
    <location>
        <begin position="1"/>
        <end position="18"/>
    </location>
</feature>
<dbReference type="InterPro" id="IPR001881">
    <property type="entry name" value="EGF-like_Ca-bd_dom"/>
</dbReference>
<dbReference type="CDD" id="cd00054">
    <property type="entry name" value="EGF_CA"/>
    <property type="match status" value="2"/>
</dbReference>
<evidence type="ECO:0000256" key="2">
    <source>
        <dbReference type="ARBA" id="ARBA00004498"/>
    </source>
</evidence>
<evidence type="ECO:0000256" key="7">
    <source>
        <dbReference type="ARBA" id="ARBA00022583"/>
    </source>
</evidence>
<dbReference type="InterPro" id="IPR055088">
    <property type="entry name" value="Fibulin_C"/>
</dbReference>
<proteinExistence type="inferred from homology"/>
<feature type="compositionally biased region" description="Low complexity" evidence="18">
    <location>
        <begin position="351"/>
        <end position="363"/>
    </location>
</feature>